<protein>
    <submittedName>
        <fullName evidence="2">Uncharacterized protein</fullName>
    </submittedName>
</protein>
<evidence type="ECO:0000256" key="1">
    <source>
        <dbReference type="SAM" id="Phobius"/>
    </source>
</evidence>
<dbReference type="InterPro" id="IPR034904">
    <property type="entry name" value="FSCA_dom_sf"/>
</dbReference>
<organism evidence="2 3">
    <name type="scientific">Penstemon davidsonii</name>
    <dbReference type="NCBI Taxonomy" id="160366"/>
    <lineage>
        <taxon>Eukaryota</taxon>
        <taxon>Viridiplantae</taxon>
        <taxon>Streptophyta</taxon>
        <taxon>Embryophyta</taxon>
        <taxon>Tracheophyta</taxon>
        <taxon>Spermatophyta</taxon>
        <taxon>Magnoliopsida</taxon>
        <taxon>eudicotyledons</taxon>
        <taxon>Gunneridae</taxon>
        <taxon>Pentapetalae</taxon>
        <taxon>asterids</taxon>
        <taxon>lamiids</taxon>
        <taxon>Lamiales</taxon>
        <taxon>Plantaginaceae</taxon>
        <taxon>Cheloneae</taxon>
        <taxon>Penstemon</taxon>
    </lineage>
</organism>
<comment type="caution">
    <text evidence="2">The sequence shown here is derived from an EMBL/GenBank/DDBJ whole genome shotgun (WGS) entry which is preliminary data.</text>
</comment>
<dbReference type="SUPFAM" id="SSF117916">
    <property type="entry name" value="Fe-S cluster assembly (FSCA) domain-like"/>
    <property type="match status" value="1"/>
</dbReference>
<dbReference type="EMBL" id="JAYDYQ010002533">
    <property type="protein sequence ID" value="KAK4484532.1"/>
    <property type="molecule type" value="Genomic_DNA"/>
</dbReference>
<dbReference type="Proteomes" id="UP001291926">
    <property type="component" value="Unassembled WGS sequence"/>
</dbReference>
<gene>
    <name evidence="2" type="ORF">RD792_007116</name>
</gene>
<proteinExistence type="predicted"/>
<keyword evidence="1" id="KW-0472">Membrane</keyword>
<evidence type="ECO:0000313" key="2">
    <source>
        <dbReference type="EMBL" id="KAK4484532.1"/>
    </source>
</evidence>
<dbReference type="Gene3D" id="3.30.300.130">
    <property type="entry name" value="Fe-S cluster assembly (FSCA)"/>
    <property type="match status" value="1"/>
</dbReference>
<keyword evidence="3" id="KW-1185">Reference proteome</keyword>
<evidence type="ECO:0000313" key="3">
    <source>
        <dbReference type="Proteomes" id="UP001291926"/>
    </source>
</evidence>
<keyword evidence="1" id="KW-0812">Transmembrane</keyword>
<name>A0ABR0D5R6_9LAMI</name>
<keyword evidence="1" id="KW-1133">Transmembrane helix</keyword>
<accession>A0ABR0D5R6</accession>
<feature type="transmembrane region" description="Helical" evidence="1">
    <location>
        <begin position="58"/>
        <end position="83"/>
    </location>
</feature>
<sequence>MLTWDHLLILKTALNIGGGSPAHIGFHTCVECSRETSCRDLLDVLGWVGLQNCMSFGLFGWGALAIGCGLARIFVLAIVCYLMNHDMFDGGNMVLHEIDDLVVTLKLQGACGSRSS</sequence>
<reference evidence="2 3" key="1">
    <citation type="journal article" date="2023" name="bioRxiv">
        <title>Genome report: Whole genome sequence and annotation of Penstemon davidsonii.</title>
        <authorList>
            <person name="Ostevik K.L."/>
            <person name="Alabady M."/>
            <person name="Zhang M."/>
            <person name="Rausher M.D."/>
        </authorList>
    </citation>
    <scope>NUCLEOTIDE SEQUENCE [LARGE SCALE GENOMIC DNA]</scope>
    <source>
        <strain evidence="2">DNT005</strain>
        <tissue evidence="2">Whole leaf</tissue>
    </source>
</reference>